<name>A0A7G8BQZ9_9BACT</name>
<dbReference type="Pfam" id="PF03795">
    <property type="entry name" value="YCII"/>
    <property type="match status" value="1"/>
</dbReference>
<reference evidence="3 4" key="1">
    <citation type="submission" date="2020-08" db="EMBL/GenBank/DDBJ databases">
        <title>Edaphobacter telluris sp. nov. and Acidobacterium dinghuensis sp. nov., two acidobacteria isolated from forest soil.</title>
        <authorList>
            <person name="Fu J."/>
            <person name="Qiu L."/>
        </authorList>
    </citation>
    <scope>NUCLEOTIDE SEQUENCE [LARGE SCALE GENOMIC DNA]</scope>
    <source>
        <strain evidence="3">4Y35</strain>
    </source>
</reference>
<dbReference type="Gene3D" id="3.30.70.1060">
    <property type="entry name" value="Dimeric alpha+beta barrel"/>
    <property type="match status" value="1"/>
</dbReference>
<dbReference type="PANTHER" id="PTHR35174:SF3">
    <property type="entry name" value="BLL7171 PROTEIN"/>
    <property type="match status" value="1"/>
</dbReference>
<feature type="domain" description="YCII-related" evidence="2">
    <location>
        <begin position="1"/>
        <end position="113"/>
    </location>
</feature>
<evidence type="ECO:0000313" key="3">
    <source>
        <dbReference type="EMBL" id="QNI34969.1"/>
    </source>
</evidence>
<gene>
    <name evidence="3" type="ORF">H7849_13000</name>
</gene>
<proteinExistence type="inferred from homology"/>
<accession>A0A7G8BQZ9</accession>
<sequence>MCLGYIEPGKFEGTTEDERHAVLDECFEHNDHLRAKGHLVAELALQPPETASTLYWKNGKVAVTDGPYAETKEQLGGTQILEARDLNHAIQLVSELPGFKYGLGPIEIRPVADLNEMMKESEQRRRRDASR</sequence>
<dbReference type="AlphaFoldDB" id="A0A7G8BQZ9"/>
<protein>
    <submittedName>
        <fullName evidence="3">YciI family protein</fullName>
    </submittedName>
</protein>
<dbReference type="Proteomes" id="UP000515312">
    <property type="component" value="Chromosome"/>
</dbReference>
<evidence type="ECO:0000259" key="2">
    <source>
        <dbReference type="Pfam" id="PF03795"/>
    </source>
</evidence>
<evidence type="ECO:0000256" key="1">
    <source>
        <dbReference type="ARBA" id="ARBA00007689"/>
    </source>
</evidence>
<dbReference type="SUPFAM" id="SSF54909">
    <property type="entry name" value="Dimeric alpha+beta barrel"/>
    <property type="match status" value="1"/>
</dbReference>
<evidence type="ECO:0000313" key="4">
    <source>
        <dbReference type="Proteomes" id="UP000515312"/>
    </source>
</evidence>
<dbReference type="PANTHER" id="PTHR35174">
    <property type="entry name" value="BLL7171 PROTEIN-RELATED"/>
    <property type="match status" value="1"/>
</dbReference>
<organism evidence="3 4">
    <name type="scientific">Alloacidobacterium dinghuense</name>
    <dbReference type="NCBI Taxonomy" id="2763107"/>
    <lineage>
        <taxon>Bacteria</taxon>
        <taxon>Pseudomonadati</taxon>
        <taxon>Acidobacteriota</taxon>
        <taxon>Terriglobia</taxon>
        <taxon>Terriglobales</taxon>
        <taxon>Acidobacteriaceae</taxon>
        <taxon>Alloacidobacterium</taxon>
    </lineage>
</organism>
<dbReference type="InterPro" id="IPR005545">
    <property type="entry name" value="YCII"/>
</dbReference>
<comment type="similarity">
    <text evidence="1">Belongs to the YciI family.</text>
</comment>
<keyword evidence="4" id="KW-1185">Reference proteome</keyword>
<dbReference type="InterPro" id="IPR011008">
    <property type="entry name" value="Dimeric_a/b-barrel"/>
</dbReference>
<dbReference type="EMBL" id="CP060394">
    <property type="protein sequence ID" value="QNI34969.1"/>
    <property type="molecule type" value="Genomic_DNA"/>
</dbReference>
<dbReference type="KEGG" id="adin:H7849_13000"/>